<keyword evidence="4" id="KW-1185">Reference proteome</keyword>
<proteinExistence type="predicted"/>
<comment type="caution">
    <text evidence="3">The sequence shown here is derived from an EMBL/GenBank/DDBJ whole genome shotgun (WGS) entry which is preliminary data.</text>
</comment>
<evidence type="ECO:0000256" key="1">
    <source>
        <dbReference type="SAM" id="MobiDB-lite"/>
    </source>
</evidence>
<evidence type="ECO:0000256" key="2">
    <source>
        <dbReference type="SAM" id="Phobius"/>
    </source>
</evidence>
<keyword evidence="2" id="KW-1133">Transmembrane helix</keyword>
<reference evidence="3 4" key="1">
    <citation type="submission" date="2018-08" db="EMBL/GenBank/DDBJ databases">
        <title>Isolation, diversity and antifungal activity of Actinobacteria from wheat.</title>
        <authorList>
            <person name="Han C."/>
        </authorList>
    </citation>
    <scope>NUCLEOTIDE SEQUENCE [LARGE SCALE GENOMIC DNA]</scope>
    <source>
        <strain evidence="3 4">NEAU-YY421</strain>
    </source>
</reference>
<dbReference type="EMBL" id="QUAK01000234">
    <property type="protein sequence ID" value="RFU82671.1"/>
    <property type="molecule type" value="Genomic_DNA"/>
</dbReference>
<sequence length="145" mass="14772">MTAENRTNSKSDTAPARAASDEKDGAGNGVASPVAKGRSTAEKGAAKAAAQPEQTVSKAKEAAGAGLENGRQALSATAGQVTSTAVTAWSVVKHRKAIVTGTAAGLAGMLGGAFLLGRRSAERNSTWATWRRTARDTARSALHRK</sequence>
<evidence type="ECO:0000313" key="3">
    <source>
        <dbReference type="EMBL" id="RFU82671.1"/>
    </source>
</evidence>
<keyword evidence="2" id="KW-0812">Transmembrane</keyword>
<evidence type="ECO:0000313" key="4">
    <source>
        <dbReference type="Proteomes" id="UP000263094"/>
    </source>
</evidence>
<name>A0A372LVJ3_9ACTN</name>
<feature type="compositionally biased region" description="Polar residues" evidence="1">
    <location>
        <begin position="1"/>
        <end position="12"/>
    </location>
</feature>
<protein>
    <submittedName>
        <fullName evidence="3">Uncharacterized protein</fullName>
    </submittedName>
</protein>
<feature type="transmembrane region" description="Helical" evidence="2">
    <location>
        <begin position="97"/>
        <end position="116"/>
    </location>
</feature>
<dbReference type="RefSeq" id="WP_128559655.1">
    <property type="nucleotide sequence ID" value="NZ_QUAK01000234.1"/>
</dbReference>
<dbReference type="AlphaFoldDB" id="A0A372LVJ3"/>
<accession>A0A372LVJ3</accession>
<dbReference type="Proteomes" id="UP000263094">
    <property type="component" value="Unassembled WGS sequence"/>
</dbReference>
<gene>
    <name evidence="3" type="ORF">DY218_32055</name>
</gene>
<feature type="region of interest" description="Disordered" evidence="1">
    <location>
        <begin position="1"/>
        <end position="65"/>
    </location>
</feature>
<keyword evidence="2" id="KW-0472">Membrane</keyword>
<organism evidence="3 4">
    <name type="scientific">Streptomyces triticagri</name>
    <dbReference type="NCBI Taxonomy" id="2293568"/>
    <lineage>
        <taxon>Bacteria</taxon>
        <taxon>Bacillati</taxon>
        <taxon>Actinomycetota</taxon>
        <taxon>Actinomycetes</taxon>
        <taxon>Kitasatosporales</taxon>
        <taxon>Streptomycetaceae</taxon>
        <taxon>Streptomyces</taxon>
    </lineage>
</organism>